<dbReference type="AlphaFoldDB" id="A0A0E9UQY1"/>
<sequence>MRGGRPSLLPDGRQYRSQHQTFSGILTFYFSVEVNSSRLIQTE</sequence>
<proteinExistence type="predicted"/>
<reference evidence="1" key="1">
    <citation type="submission" date="2014-11" db="EMBL/GenBank/DDBJ databases">
        <authorList>
            <person name="Amaro Gonzalez C."/>
        </authorList>
    </citation>
    <scope>NUCLEOTIDE SEQUENCE</scope>
</reference>
<accession>A0A0E9UQY1</accession>
<dbReference type="EMBL" id="GBXM01040401">
    <property type="protein sequence ID" value="JAH68176.1"/>
    <property type="molecule type" value="Transcribed_RNA"/>
</dbReference>
<reference evidence="1" key="2">
    <citation type="journal article" date="2015" name="Fish Shellfish Immunol.">
        <title>Early steps in the European eel (Anguilla anguilla)-Vibrio vulnificus interaction in the gills: Role of the RtxA13 toxin.</title>
        <authorList>
            <person name="Callol A."/>
            <person name="Pajuelo D."/>
            <person name="Ebbesson L."/>
            <person name="Teles M."/>
            <person name="MacKenzie S."/>
            <person name="Amaro C."/>
        </authorList>
    </citation>
    <scope>NUCLEOTIDE SEQUENCE</scope>
</reference>
<evidence type="ECO:0000313" key="1">
    <source>
        <dbReference type="EMBL" id="JAH68176.1"/>
    </source>
</evidence>
<protein>
    <submittedName>
        <fullName evidence="1">Uncharacterized protein</fullName>
    </submittedName>
</protein>
<organism evidence="1">
    <name type="scientific">Anguilla anguilla</name>
    <name type="common">European freshwater eel</name>
    <name type="synonym">Muraena anguilla</name>
    <dbReference type="NCBI Taxonomy" id="7936"/>
    <lineage>
        <taxon>Eukaryota</taxon>
        <taxon>Metazoa</taxon>
        <taxon>Chordata</taxon>
        <taxon>Craniata</taxon>
        <taxon>Vertebrata</taxon>
        <taxon>Euteleostomi</taxon>
        <taxon>Actinopterygii</taxon>
        <taxon>Neopterygii</taxon>
        <taxon>Teleostei</taxon>
        <taxon>Anguilliformes</taxon>
        <taxon>Anguillidae</taxon>
        <taxon>Anguilla</taxon>
    </lineage>
</organism>
<name>A0A0E9UQY1_ANGAN</name>